<dbReference type="SMART" id="SM00355">
    <property type="entry name" value="ZnF_C2H2"/>
    <property type="match status" value="10"/>
</dbReference>
<dbReference type="Pfam" id="PF00096">
    <property type="entry name" value="zf-C2H2"/>
    <property type="match status" value="2"/>
</dbReference>
<dbReference type="Gene3D" id="3.30.160.60">
    <property type="entry name" value="Classic Zinc Finger"/>
    <property type="match status" value="4"/>
</dbReference>
<dbReference type="SUPFAM" id="SSF57667">
    <property type="entry name" value="beta-beta-alpha zinc fingers"/>
    <property type="match status" value="3"/>
</dbReference>
<feature type="region of interest" description="Disordered" evidence="8">
    <location>
        <begin position="1"/>
        <end position="40"/>
    </location>
</feature>
<sequence>MSTIPTRRSGRIPIKRSYAFSGVDGSGTSSSESEAEWVPPKIEVEDAIDDDDEFEYDVPDEDPLALSSLDESEFNESKKVVKKRTTNKVRDVRSRARKNAAVKIRIKVEDENNKEASQASLKSTSASRNVGEKTAPSVDEELSSDVCKNDLKGTKQGQSDVQENVQEPHSSSNPSQEDKRKRKKEYDKRRYQNMTDEERERRVALKRLRRQRKKRLVKGGDEDTNDDDSFDSCLELESDDECGDGQDEKQRDGTSEEKRQQKRERERLRYQNMSKEERARRLELKRLRRQRRNLGLSCDDIGKQSDKKTDEKTGTAKSRKRKVTMEQLIRRREKERIRYQNMTEEQRAKRVEAQRQRRLQMTPEELEALRLRRRNMTAEEIAQDDEQFKFQQRMQWYLARHAKLATMTEEERKQEQRDIYLGRYAKKVMNETPEQRQERLERQREKYRQKRLNMTPEQQHRFRGLVRNWMTKNGKIKKYSEMSEEDKEKMRAFQREKLKQETPEQRERRLARYKRNTERRRILITMQDEGMSKEEADNKLRISRPDLYPDPAQTGVKKGRQPLPPGATYQYKPKAPYKSAPGRKPTVTQEELEAYLARRERRKNRNQSESQENEPSNSNHESEITSEFTSELPGPQPSHSPTIISSNSPNDVSATPGIEDSEATHRIENAELGTTSENIYVINSFTISNQVSHYSDQASETNGREISQNDNAIEFKLEFTTVDPQETIFLVPEGTEVSNIYMEAVDTNITSPVASPFGGDHECHDGDDDDSQSLHEINYFDAKIDSVSDDLQSEVALPSGSSTNVNEGEQSKVQDIGKEITLKVKNPRLRPEVSEGIEPSEYFCEVCGKVFKSKRYFNEHMEAQHSEERKIFRCPHEGCDKEFRLSVYVLRHFYQVHASDSRLRKNYSTTEAKDETNVETEATVCPYCGKCLNCATGLAKHIYNIHEYNPEKAVGFMCQHCSRTFKEKCTLDDHIRRIHLGMDNKCDICGRTFQSPMKLWKHKVDAHDMKDLDPSSVSSKIKIVECEHCGVKLFRGMKTHIQNEHPEHLEAYMKCHKKPAVSREKRLKYEMKRRNNPLVCIQCNKSFTRTYGYRIHMKKFHILPLISADEKNPFNCEKCQKTFVSEKQLVKHILTKHAKLSDIRVFWVGDDEVEKLKLCQFCQAPQLNNHLYKVHLYDKHVEDILNRFKKSVDEEKNRVERQDLSTHTCPYCDRIKKTTDLGMVSHIRQKHPGESYEKYLNKQPKPNKKDATSTKVSRRIKTVKKGGRVKKMSAEDKDDIDINIKPSRKSSRVRTLSRRYRNEESSEEDNASVKRRRRIQFEKLLVPSAPVELTLGDKKLLNKYKDISWHIPVVLLQKLKDVELPKPKFIR</sequence>
<keyword evidence="3" id="KW-0677">Repeat</keyword>
<accession>A0ABP1S660</accession>
<name>A0ABP1S660_9HEXA</name>
<feature type="compositionally biased region" description="Basic residues" evidence="8">
    <location>
        <begin position="204"/>
        <end position="217"/>
    </location>
</feature>
<evidence type="ECO:0000256" key="2">
    <source>
        <dbReference type="ARBA" id="ARBA00022723"/>
    </source>
</evidence>
<feature type="compositionally biased region" description="Basic and acidic residues" evidence="8">
    <location>
        <begin position="530"/>
        <end position="544"/>
    </location>
</feature>
<feature type="compositionally biased region" description="Polar residues" evidence="8">
    <location>
        <begin position="155"/>
        <end position="175"/>
    </location>
</feature>
<evidence type="ECO:0000256" key="5">
    <source>
        <dbReference type="ARBA" id="ARBA00022833"/>
    </source>
</evidence>
<feature type="domain" description="C2H2-type" evidence="9">
    <location>
        <begin position="956"/>
        <end position="984"/>
    </location>
</feature>
<evidence type="ECO:0000256" key="4">
    <source>
        <dbReference type="ARBA" id="ARBA00022771"/>
    </source>
</evidence>
<keyword evidence="6" id="KW-0539">Nucleus</keyword>
<dbReference type="PANTHER" id="PTHR24394">
    <property type="entry name" value="ZINC FINGER PROTEIN"/>
    <property type="match status" value="1"/>
</dbReference>
<evidence type="ECO:0000256" key="7">
    <source>
        <dbReference type="PROSITE-ProRule" id="PRU00042"/>
    </source>
</evidence>
<evidence type="ECO:0000256" key="1">
    <source>
        <dbReference type="ARBA" id="ARBA00004123"/>
    </source>
</evidence>
<gene>
    <name evidence="10" type="ORF">ODALV1_LOCUS30234</name>
</gene>
<feature type="domain" description="C2H2-type" evidence="9">
    <location>
        <begin position="984"/>
        <end position="1012"/>
    </location>
</feature>
<feature type="compositionally biased region" description="Polar residues" evidence="8">
    <location>
        <begin position="115"/>
        <end position="128"/>
    </location>
</feature>
<dbReference type="PROSITE" id="PS00028">
    <property type="entry name" value="ZINC_FINGER_C2H2_1"/>
    <property type="match status" value="7"/>
</dbReference>
<feature type="domain" description="C2H2-type" evidence="9">
    <location>
        <begin position="1078"/>
        <end position="1101"/>
    </location>
</feature>
<keyword evidence="11" id="KW-1185">Reference proteome</keyword>
<comment type="subcellular location">
    <subcellularLocation>
        <location evidence="1">Nucleus</location>
    </subcellularLocation>
</comment>
<dbReference type="Proteomes" id="UP001642540">
    <property type="component" value="Unassembled WGS sequence"/>
</dbReference>
<evidence type="ECO:0000256" key="3">
    <source>
        <dbReference type="ARBA" id="ARBA00022737"/>
    </source>
</evidence>
<reference evidence="10 11" key="1">
    <citation type="submission" date="2024-08" db="EMBL/GenBank/DDBJ databases">
        <authorList>
            <person name="Cucini C."/>
            <person name="Frati F."/>
        </authorList>
    </citation>
    <scope>NUCLEOTIDE SEQUENCE [LARGE SCALE GENOMIC DNA]</scope>
</reference>
<keyword evidence="5" id="KW-0862">Zinc</keyword>
<dbReference type="PANTHER" id="PTHR24394:SF29">
    <property type="entry name" value="MYONEURIN"/>
    <property type="match status" value="1"/>
</dbReference>
<feature type="compositionally biased region" description="Basic residues" evidence="8">
    <location>
        <begin position="1256"/>
        <end position="1271"/>
    </location>
</feature>
<feature type="region of interest" description="Disordered" evidence="8">
    <location>
        <begin position="295"/>
        <end position="323"/>
    </location>
</feature>
<dbReference type="InterPro" id="IPR013087">
    <property type="entry name" value="Znf_C2H2_type"/>
</dbReference>
<feature type="domain" description="C2H2-type" evidence="9">
    <location>
        <begin position="842"/>
        <end position="870"/>
    </location>
</feature>
<feature type="compositionally biased region" description="Acidic residues" evidence="8">
    <location>
        <begin position="222"/>
        <end position="245"/>
    </location>
</feature>
<keyword evidence="4 7" id="KW-0863">Zinc-finger</keyword>
<evidence type="ECO:0000313" key="10">
    <source>
        <dbReference type="EMBL" id="CAL8144576.1"/>
    </source>
</evidence>
<feature type="compositionally biased region" description="Basic and acidic residues" evidence="8">
    <location>
        <begin position="480"/>
        <end position="521"/>
    </location>
</feature>
<feature type="compositionally biased region" description="Polar residues" evidence="8">
    <location>
        <begin position="637"/>
        <end position="653"/>
    </location>
</feature>
<feature type="compositionally biased region" description="Basic residues" evidence="8">
    <location>
        <begin position="1286"/>
        <end position="1299"/>
    </location>
</feature>
<evidence type="ECO:0000313" key="11">
    <source>
        <dbReference type="Proteomes" id="UP001642540"/>
    </source>
</evidence>
<feature type="domain" description="C2H2-type" evidence="9">
    <location>
        <begin position="872"/>
        <end position="902"/>
    </location>
</feature>
<feature type="region of interest" description="Disordered" evidence="8">
    <location>
        <begin position="53"/>
        <end position="283"/>
    </location>
</feature>
<dbReference type="EMBL" id="CAXLJM020000161">
    <property type="protein sequence ID" value="CAL8144576.1"/>
    <property type="molecule type" value="Genomic_DNA"/>
</dbReference>
<feature type="domain" description="C2H2-type" evidence="9">
    <location>
        <begin position="1114"/>
        <end position="1142"/>
    </location>
</feature>
<evidence type="ECO:0000256" key="6">
    <source>
        <dbReference type="ARBA" id="ARBA00023242"/>
    </source>
</evidence>
<evidence type="ECO:0000259" key="9">
    <source>
        <dbReference type="PROSITE" id="PS50157"/>
    </source>
</evidence>
<comment type="caution">
    <text evidence="10">The sequence shown here is derived from an EMBL/GenBank/DDBJ whole genome shotgun (WGS) entry which is preliminary data.</text>
</comment>
<proteinExistence type="predicted"/>
<feature type="region of interest" description="Disordered" evidence="8">
    <location>
        <begin position="1232"/>
        <end position="1313"/>
    </location>
</feature>
<evidence type="ECO:0000256" key="8">
    <source>
        <dbReference type="SAM" id="MobiDB-lite"/>
    </source>
</evidence>
<feature type="region of interest" description="Disordered" evidence="8">
    <location>
        <begin position="480"/>
        <end position="662"/>
    </location>
</feature>
<dbReference type="PROSITE" id="PS50157">
    <property type="entry name" value="ZINC_FINGER_C2H2_2"/>
    <property type="match status" value="6"/>
</dbReference>
<feature type="compositionally biased region" description="Low complexity" evidence="8">
    <location>
        <begin position="607"/>
        <end position="619"/>
    </location>
</feature>
<feature type="compositionally biased region" description="Acidic residues" evidence="8">
    <location>
        <begin position="53"/>
        <end position="63"/>
    </location>
</feature>
<organism evidence="10 11">
    <name type="scientific">Orchesella dallaii</name>
    <dbReference type="NCBI Taxonomy" id="48710"/>
    <lineage>
        <taxon>Eukaryota</taxon>
        <taxon>Metazoa</taxon>
        <taxon>Ecdysozoa</taxon>
        <taxon>Arthropoda</taxon>
        <taxon>Hexapoda</taxon>
        <taxon>Collembola</taxon>
        <taxon>Entomobryomorpha</taxon>
        <taxon>Entomobryoidea</taxon>
        <taxon>Orchesellidae</taxon>
        <taxon>Orchesellinae</taxon>
        <taxon>Orchesella</taxon>
    </lineage>
</organism>
<feature type="compositionally biased region" description="Low complexity" evidence="8">
    <location>
        <begin position="21"/>
        <end position="32"/>
    </location>
</feature>
<feature type="compositionally biased region" description="Basic and acidic residues" evidence="8">
    <location>
        <begin position="176"/>
        <end position="203"/>
    </location>
</feature>
<feature type="compositionally biased region" description="Basic and acidic residues" evidence="8">
    <location>
        <begin position="246"/>
        <end position="283"/>
    </location>
</feature>
<protein>
    <recommendedName>
        <fullName evidence="9">C2H2-type domain-containing protein</fullName>
    </recommendedName>
</protein>
<keyword evidence="2" id="KW-0479">Metal-binding</keyword>
<dbReference type="InterPro" id="IPR036236">
    <property type="entry name" value="Znf_C2H2_sf"/>
</dbReference>
<feature type="compositionally biased region" description="Basic and acidic residues" evidence="8">
    <location>
        <begin position="300"/>
        <end position="314"/>
    </location>
</feature>